<dbReference type="RefSeq" id="WP_045067047.1">
    <property type="nucleotide sequence ID" value="NZ_JZTB01000003.1"/>
</dbReference>
<dbReference type="Pfam" id="PF01381">
    <property type="entry name" value="HTH_3"/>
    <property type="match status" value="1"/>
</dbReference>
<comment type="caution">
    <text evidence="2">The sequence shown here is derived from an EMBL/GenBank/DDBJ whole genome shotgun (WGS) entry which is preliminary data.</text>
</comment>
<dbReference type="PROSITE" id="PS50943">
    <property type="entry name" value="HTH_CROC1"/>
    <property type="match status" value="1"/>
</dbReference>
<dbReference type="AlphaFoldDB" id="A0AAX0YX64"/>
<organism evidence="2 3">
    <name type="scientific">Photobacterium kishitanii</name>
    <dbReference type="NCBI Taxonomy" id="318456"/>
    <lineage>
        <taxon>Bacteria</taxon>
        <taxon>Pseudomonadati</taxon>
        <taxon>Pseudomonadota</taxon>
        <taxon>Gammaproteobacteria</taxon>
        <taxon>Vibrionales</taxon>
        <taxon>Vibrionaceae</taxon>
        <taxon>Photobacterium</taxon>
    </lineage>
</organism>
<protein>
    <submittedName>
        <fullName evidence="2">XRE family transcriptional regulator</fullName>
    </submittedName>
</protein>
<reference evidence="2 3" key="1">
    <citation type="submission" date="2018-01" db="EMBL/GenBank/DDBJ databases">
        <title>Whole genome sequencing of Histamine producing bacteria.</title>
        <authorList>
            <person name="Butler K."/>
        </authorList>
    </citation>
    <scope>NUCLEOTIDE SEQUENCE [LARGE SCALE GENOMIC DNA]</scope>
    <source>
        <strain evidence="2 3">A1-4</strain>
    </source>
</reference>
<gene>
    <name evidence="2" type="ORF">C0W53_08985</name>
</gene>
<sequence length="106" mass="12258">MNIKILRLRYSLKLSQNDMALALGISRSTLVRIERGQISPKADIIKKLSLLSEMDVSYFYHSEDKYIKKIETIITDNNLNADDVLLLLINKIELDTISEIYDRNTL</sequence>
<accession>A0AAX0YX64</accession>
<dbReference type="InterPro" id="IPR010982">
    <property type="entry name" value="Lambda_DNA-bd_dom_sf"/>
</dbReference>
<dbReference type="Gene3D" id="1.10.260.40">
    <property type="entry name" value="lambda repressor-like DNA-binding domains"/>
    <property type="match status" value="1"/>
</dbReference>
<evidence type="ECO:0000313" key="3">
    <source>
        <dbReference type="Proteomes" id="UP000240728"/>
    </source>
</evidence>
<proteinExistence type="predicted"/>
<dbReference type="SMART" id="SM00530">
    <property type="entry name" value="HTH_XRE"/>
    <property type="match status" value="1"/>
</dbReference>
<keyword evidence="3" id="KW-1185">Reference proteome</keyword>
<dbReference type="SUPFAM" id="SSF47413">
    <property type="entry name" value="lambda repressor-like DNA-binding domains"/>
    <property type="match status" value="1"/>
</dbReference>
<dbReference type="Proteomes" id="UP000240728">
    <property type="component" value="Unassembled WGS sequence"/>
</dbReference>
<dbReference type="InterPro" id="IPR001387">
    <property type="entry name" value="Cro/C1-type_HTH"/>
</dbReference>
<evidence type="ECO:0000259" key="1">
    <source>
        <dbReference type="PROSITE" id="PS50943"/>
    </source>
</evidence>
<dbReference type="EMBL" id="PYOZ01000004">
    <property type="protein sequence ID" value="PSX45351.1"/>
    <property type="molecule type" value="Genomic_DNA"/>
</dbReference>
<evidence type="ECO:0000313" key="2">
    <source>
        <dbReference type="EMBL" id="PSX45351.1"/>
    </source>
</evidence>
<name>A0AAX0YX64_9GAMM</name>
<feature type="domain" description="HTH cro/C1-type" evidence="1">
    <location>
        <begin position="5"/>
        <end position="59"/>
    </location>
</feature>
<dbReference type="CDD" id="cd00093">
    <property type="entry name" value="HTH_XRE"/>
    <property type="match status" value="1"/>
</dbReference>
<dbReference type="GO" id="GO:0003677">
    <property type="term" value="F:DNA binding"/>
    <property type="evidence" value="ECO:0007669"/>
    <property type="project" value="InterPro"/>
</dbReference>